<evidence type="ECO:0000313" key="1">
    <source>
        <dbReference type="EMBL" id="KXJ85225.1"/>
    </source>
</evidence>
<dbReference type="InParanoid" id="A0A136IJY8"/>
<sequence>MRGHSLRDWLLPTRHCACRVQPCSSPTTWHSALPPASACLNWSQDSRRATRAGSFCVAYSVLPLLGVTVCSHWPCSYAGRRHGTSFHQTRQVQRQHAAVPKL</sequence>
<accession>A0A136IJY8</accession>
<dbReference type="AlphaFoldDB" id="A0A136IJY8"/>
<proteinExistence type="predicted"/>
<dbReference type="EMBL" id="KQ964289">
    <property type="protein sequence ID" value="KXJ85225.1"/>
    <property type="molecule type" value="Genomic_DNA"/>
</dbReference>
<evidence type="ECO:0000313" key="2">
    <source>
        <dbReference type="Proteomes" id="UP000070501"/>
    </source>
</evidence>
<keyword evidence="2" id="KW-1185">Reference proteome</keyword>
<feature type="non-terminal residue" evidence="1">
    <location>
        <position position="102"/>
    </location>
</feature>
<protein>
    <submittedName>
        <fullName evidence="1">Uncharacterized protein</fullName>
    </submittedName>
</protein>
<name>A0A136IJY8_9PEZI</name>
<organism evidence="1 2">
    <name type="scientific">Microdochium bolleyi</name>
    <dbReference type="NCBI Taxonomy" id="196109"/>
    <lineage>
        <taxon>Eukaryota</taxon>
        <taxon>Fungi</taxon>
        <taxon>Dikarya</taxon>
        <taxon>Ascomycota</taxon>
        <taxon>Pezizomycotina</taxon>
        <taxon>Sordariomycetes</taxon>
        <taxon>Xylariomycetidae</taxon>
        <taxon>Xylariales</taxon>
        <taxon>Microdochiaceae</taxon>
        <taxon>Microdochium</taxon>
    </lineage>
</organism>
<gene>
    <name evidence="1" type="ORF">Micbo1qcDRAFT_169555</name>
</gene>
<dbReference type="Proteomes" id="UP000070501">
    <property type="component" value="Unassembled WGS sequence"/>
</dbReference>
<reference evidence="2" key="1">
    <citation type="submission" date="2016-02" db="EMBL/GenBank/DDBJ databases">
        <title>Draft genome sequence of Microdochium bolleyi, a fungal endophyte of beachgrass.</title>
        <authorList>
            <consortium name="DOE Joint Genome Institute"/>
            <person name="David A.S."/>
            <person name="May G."/>
            <person name="Haridas S."/>
            <person name="Lim J."/>
            <person name="Wang M."/>
            <person name="Labutti K."/>
            <person name="Lipzen A."/>
            <person name="Barry K."/>
            <person name="Grigoriev I.V."/>
        </authorList>
    </citation>
    <scope>NUCLEOTIDE SEQUENCE [LARGE SCALE GENOMIC DNA]</scope>
    <source>
        <strain evidence="2">J235TASD1</strain>
    </source>
</reference>